<accession>A0A3D9HUI3</accession>
<dbReference type="PRINTS" id="PR00455">
    <property type="entry name" value="HTHTETR"/>
</dbReference>
<proteinExistence type="predicted"/>
<evidence type="ECO:0000256" key="2">
    <source>
        <dbReference type="PROSITE-ProRule" id="PRU00335"/>
    </source>
</evidence>
<dbReference type="InterPro" id="IPR050109">
    <property type="entry name" value="HTH-type_TetR-like_transc_reg"/>
</dbReference>
<evidence type="ECO:0000256" key="1">
    <source>
        <dbReference type="ARBA" id="ARBA00023125"/>
    </source>
</evidence>
<dbReference type="PANTHER" id="PTHR30055">
    <property type="entry name" value="HTH-TYPE TRANSCRIPTIONAL REGULATOR RUTR"/>
    <property type="match status" value="1"/>
</dbReference>
<dbReference type="InterPro" id="IPR036271">
    <property type="entry name" value="Tet_transcr_reg_TetR-rel_C_sf"/>
</dbReference>
<dbReference type="InterPro" id="IPR009057">
    <property type="entry name" value="Homeodomain-like_sf"/>
</dbReference>
<dbReference type="AlphaFoldDB" id="A0A3D9HUI3"/>
<dbReference type="PROSITE" id="PS50977">
    <property type="entry name" value="HTH_TETR_2"/>
    <property type="match status" value="1"/>
</dbReference>
<reference evidence="4 5" key="1">
    <citation type="submission" date="2018-07" db="EMBL/GenBank/DDBJ databases">
        <title>Genomic Encyclopedia of Type Strains, Phase III (KMG-III): the genomes of soil and plant-associated and newly described type strains.</title>
        <authorList>
            <person name="Whitman W."/>
        </authorList>
    </citation>
    <scope>NUCLEOTIDE SEQUENCE [LARGE SCALE GENOMIC DNA]</scope>
    <source>
        <strain evidence="4 5">CECT 8488</strain>
    </source>
</reference>
<organism evidence="4 5">
    <name type="scientific">Aestuariispira insulae</name>
    <dbReference type="NCBI Taxonomy" id="1461337"/>
    <lineage>
        <taxon>Bacteria</taxon>
        <taxon>Pseudomonadati</taxon>
        <taxon>Pseudomonadota</taxon>
        <taxon>Alphaproteobacteria</taxon>
        <taxon>Rhodospirillales</taxon>
        <taxon>Kiloniellaceae</taxon>
        <taxon>Aestuariispira</taxon>
    </lineage>
</organism>
<evidence type="ECO:0000259" key="3">
    <source>
        <dbReference type="PROSITE" id="PS50977"/>
    </source>
</evidence>
<dbReference type="OrthoDB" id="9812484at2"/>
<evidence type="ECO:0000313" key="4">
    <source>
        <dbReference type="EMBL" id="RED52546.1"/>
    </source>
</evidence>
<gene>
    <name evidence="4" type="ORF">DFP90_102569</name>
</gene>
<dbReference type="InterPro" id="IPR001647">
    <property type="entry name" value="HTH_TetR"/>
</dbReference>
<comment type="caution">
    <text evidence="4">The sequence shown here is derived from an EMBL/GenBank/DDBJ whole genome shotgun (WGS) entry which is preliminary data.</text>
</comment>
<dbReference type="SUPFAM" id="SSF48498">
    <property type="entry name" value="Tetracyclin repressor-like, C-terminal domain"/>
    <property type="match status" value="1"/>
</dbReference>
<dbReference type="EMBL" id="QRDW01000002">
    <property type="protein sequence ID" value="RED52546.1"/>
    <property type="molecule type" value="Genomic_DNA"/>
</dbReference>
<name>A0A3D9HUI3_9PROT</name>
<protein>
    <submittedName>
        <fullName evidence="4">TetR family transcriptional regulator</fullName>
    </submittedName>
</protein>
<dbReference type="Pfam" id="PF00440">
    <property type="entry name" value="TetR_N"/>
    <property type="match status" value="1"/>
</dbReference>
<dbReference type="Gene3D" id="1.10.357.10">
    <property type="entry name" value="Tetracycline Repressor, domain 2"/>
    <property type="match status" value="1"/>
</dbReference>
<dbReference type="RefSeq" id="WP_115936072.1">
    <property type="nucleotide sequence ID" value="NZ_QRDW01000002.1"/>
</dbReference>
<dbReference type="PANTHER" id="PTHR30055:SF231">
    <property type="entry name" value="TRANSCRIPTIONAL REGULATORY PROTEIN (PROBABLY DEOR-FAMILY)-RELATED"/>
    <property type="match status" value="1"/>
</dbReference>
<evidence type="ECO:0000313" key="5">
    <source>
        <dbReference type="Proteomes" id="UP000256845"/>
    </source>
</evidence>
<dbReference type="SUPFAM" id="SSF46689">
    <property type="entry name" value="Homeodomain-like"/>
    <property type="match status" value="1"/>
</dbReference>
<dbReference type="Proteomes" id="UP000256845">
    <property type="component" value="Unassembled WGS sequence"/>
</dbReference>
<feature type="DNA-binding region" description="H-T-H motif" evidence="2">
    <location>
        <begin position="40"/>
        <end position="59"/>
    </location>
</feature>
<sequence length="199" mass="22852">MNSEKPLQKQRRSSKAEEKRQQILSAAMTLLHRGGLENMSMRMIADQAGISLGNLQYHFKTRPEILEVLADRFLDDFFRDCHDNLQKIPEASLEDAFEKMLTLETGEQCAIVFKELWALSHRDETCREQLCRHYRKLHGLLLEWLANILPDNTDQSNVTAIVDLLIALLEGYCVTAPYLKPDARIQAKRLAGLTRQMIG</sequence>
<keyword evidence="5" id="KW-1185">Reference proteome</keyword>
<keyword evidence="1 2" id="KW-0238">DNA-binding</keyword>
<dbReference type="GO" id="GO:0000976">
    <property type="term" value="F:transcription cis-regulatory region binding"/>
    <property type="evidence" value="ECO:0007669"/>
    <property type="project" value="TreeGrafter"/>
</dbReference>
<dbReference type="GO" id="GO:0003700">
    <property type="term" value="F:DNA-binding transcription factor activity"/>
    <property type="evidence" value="ECO:0007669"/>
    <property type="project" value="TreeGrafter"/>
</dbReference>
<feature type="domain" description="HTH tetR-type" evidence="3">
    <location>
        <begin position="17"/>
        <end position="77"/>
    </location>
</feature>